<sequence length="435" mass="48803">MNFICQYFLITIYFVIKAHGIKFYKSQRPLKGFEASPCLDNVDIVSSFKTGLEDGYNITIKKTLTITTELRLTFDSEAAVLLGDDARFSSTEDNVYNIFKLIIIKDRNNITFTVKGHPAPHSPPYLTSLKVNGEENCRRPNLTYFEDYPVGVTKRRNVPDRFCGKRKVLHTELIVGGVNTKAGDWPWHVAIYRQESSTLKYICGGTLISKYFVLTAAHCTTIGGVPVLPDILGVFVGKYHLFRSDSTTQELQVHQVIVHDEYSHKNLKNDISLLKLRTEVVFNNYVQPACLWYKEAYDKLTSFEIYGTVVGWGFDRTDSITSTLRAASMPLIPKISCILSNPIFYSNALGDGKKFCAGYNNGTSPCNGDSGGGFLIFLPDDLSDDVKKTPGAWYVRGIVSESLSRHDAPICDPNSYAVFTDVSEYLNWIKNNMGT</sequence>
<dbReference type="InterPro" id="IPR001254">
    <property type="entry name" value="Trypsin_dom"/>
</dbReference>
<keyword evidence="7" id="KW-0865">Zymogen</keyword>
<dbReference type="PANTHER" id="PTHR24260">
    <property type="match status" value="1"/>
</dbReference>
<dbReference type="SMART" id="SM00020">
    <property type="entry name" value="Tryp_SPc"/>
    <property type="match status" value="1"/>
</dbReference>
<keyword evidence="2" id="KW-0964">Secreted</keyword>
<evidence type="ECO:0000313" key="11">
    <source>
        <dbReference type="Proteomes" id="UP001153954"/>
    </source>
</evidence>
<name>A0AAU9UH80_EUPED</name>
<feature type="domain" description="Peptidase S1" evidence="9">
    <location>
        <begin position="174"/>
        <end position="434"/>
    </location>
</feature>
<dbReference type="InterPro" id="IPR051333">
    <property type="entry name" value="CLIP_Serine_Protease"/>
</dbReference>
<keyword evidence="3" id="KW-0645">Protease</keyword>
<evidence type="ECO:0000256" key="2">
    <source>
        <dbReference type="ARBA" id="ARBA00022525"/>
    </source>
</evidence>
<evidence type="ECO:0000256" key="5">
    <source>
        <dbReference type="ARBA" id="ARBA00022801"/>
    </source>
</evidence>
<dbReference type="PRINTS" id="PR00722">
    <property type="entry name" value="CHYMOTRYPSIN"/>
</dbReference>
<dbReference type="Pfam" id="PF00089">
    <property type="entry name" value="Trypsin"/>
    <property type="match status" value="1"/>
</dbReference>
<evidence type="ECO:0000259" key="9">
    <source>
        <dbReference type="PROSITE" id="PS50240"/>
    </source>
</evidence>
<dbReference type="PANTHER" id="PTHR24260:SF136">
    <property type="entry name" value="GH08193P-RELATED"/>
    <property type="match status" value="1"/>
</dbReference>
<dbReference type="FunFam" id="2.40.10.10:FF:000146">
    <property type="entry name" value="Serine protease 53"/>
    <property type="match status" value="1"/>
</dbReference>
<proteinExistence type="predicted"/>
<keyword evidence="11" id="KW-1185">Reference proteome</keyword>
<keyword evidence="6" id="KW-0720">Serine protease</keyword>
<dbReference type="GO" id="GO:0006508">
    <property type="term" value="P:proteolysis"/>
    <property type="evidence" value="ECO:0007669"/>
    <property type="project" value="UniProtKB-KW"/>
</dbReference>
<dbReference type="Proteomes" id="UP001153954">
    <property type="component" value="Unassembled WGS sequence"/>
</dbReference>
<dbReference type="InterPro" id="IPR043504">
    <property type="entry name" value="Peptidase_S1_PA_chymotrypsin"/>
</dbReference>
<organism evidence="10 11">
    <name type="scientific">Euphydryas editha</name>
    <name type="common">Edith's checkerspot</name>
    <dbReference type="NCBI Taxonomy" id="104508"/>
    <lineage>
        <taxon>Eukaryota</taxon>
        <taxon>Metazoa</taxon>
        <taxon>Ecdysozoa</taxon>
        <taxon>Arthropoda</taxon>
        <taxon>Hexapoda</taxon>
        <taxon>Insecta</taxon>
        <taxon>Pterygota</taxon>
        <taxon>Neoptera</taxon>
        <taxon>Endopterygota</taxon>
        <taxon>Lepidoptera</taxon>
        <taxon>Glossata</taxon>
        <taxon>Ditrysia</taxon>
        <taxon>Papilionoidea</taxon>
        <taxon>Nymphalidae</taxon>
        <taxon>Nymphalinae</taxon>
        <taxon>Euphydryas</taxon>
    </lineage>
</organism>
<dbReference type="EMBL" id="CAKOGL010000019">
    <property type="protein sequence ID" value="CAH2098473.1"/>
    <property type="molecule type" value="Genomic_DNA"/>
</dbReference>
<evidence type="ECO:0000256" key="6">
    <source>
        <dbReference type="ARBA" id="ARBA00022825"/>
    </source>
</evidence>
<dbReference type="InterPro" id="IPR009003">
    <property type="entry name" value="Peptidase_S1_PA"/>
</dbReference>
<evidence type="ECO:0000256" key="3">
    <source>
        <dbReference type="ARBA" id="ARBA00022670"/>
    </source>
</evidence>
<dbReference type="PROSITE" id="PS00134">
    <property type="entry name" value="TRYPSIN_HIS"/>
    <property type="match status" value="1"/>
</dbReference>
<dbReference type="CDD" id="cd00190">
    <property type="entry name" value="Tryp_SPc"/>
    <property type="match status" value="1"/>
</dbReference>
<evidence type="ECO:0000256" key="1">
    <source>
        <dbReference type="ARBA" id="ARBA00004613"/>
    </source>
</evidence>
<keyword evidence="5" id="KW-0378">Hydrolase</keyword>
<evidence type="ECO:0000256" key="8">
    <source>
        <dbReference type="ARBA" id="ARBA00023157"/>
    </source>
</evidence>
<dbReference type="PROSITE" id="PS50240">
    <property type="entry name" value="TRYPSIN_DOM"/>
    <property type="match status" value="1"/>
</dbReference>
<dbReference type="InterPro" id="IPR001314">
    <property type="entry name" value="Peptidase_S1A"/>
</dbReference>
<gene>
    <name evidence="10" type="ORF">EEDITHA_LOCUS13582</name>
</gene>
<evidence type="ECO:0000256" key="7">
    <source>
        <dbReference type="ARBA" id="ARBA00023145"/>
    </source>
</evidence>
<keyword evidence="4" id="KW-0732">Signal</keyword>
<keyword evidence="8" id="KW-1015">Disulfide bond</keyword>
<dbReference type="GO" id="GO:0004252">
    <property type="term" value="F:serine-type endopeptidase activity"/>
    <property type="evidence" value="ECO:0007669"/>
    <property type="project" value="InterPro"/>
</dbReference>
<evidence type="ECO:0000313" key="10">
    <source>
        <dbReference type="EMBL" id="CAH2098473.1"/>
    </source>
</evidence>
<comment type="subcellular location">
    <subcellularLocation>
        <location evidence="1">Secreted</location>
    </subcellularLocation>
</comment>
<dbReference type="SUPFAM" id="SSF50494">
    <property type="entry name" value="Trypsin-like serine proteases"/>
    <property type="match status" value="1"/>
</dbReference>
<protein>
    <recommendedName>
        <fullName evidence="9">Peptidase S1 domain-containing protein</fullName>
    </recommendedName>
</protein>
<reference evidence="10" key="1">
    <citation type="submission" date="2022-03" db="EMBL/GenBank/DDBJ databases">
        <authorList>
            <person name="Tunstrom K."/>
        </authorList>
    </citation>
    <scope>NUCLEOTIDE SEQUENCE</scope>
</reference>
<evidence type="ECO:0000256" key="4">
    <source>
        <dbReference type="ARBA" id="ARBA00022729"/>
    </source>
</evidence>
<dbReference type="Gene3D" id="2.40.10.10">
    <property type="entry name" value="Trypsin-like serine proteases"/>
    <property type="match status" value="1"/>
</dbReference>
<dbReference type="InterPro" id="IPR018114">
    <property type="entry name" value="TRYPSIN_HIS"/>
</dbReference>
<dbReference type="AlphaFoldDB" id="A0AAU9UH80"/>
<accession>A0AAU9UH80</accession>
<comment type="caution">
    <text evidence="10">The sequence shown here is derived from an EMBL/GenBank/DDBJ whole genome shotgun (WGS) entry which is preliminary data.</text>
</comment>
<dbReference type="GO" id="GO:0005576">
    <property type="term" value="C:extracellular region"/>
    <property type="evidence" value="ECO:0007669"/>
    <property type="project" value="UniProtKB-SubCell"/>
</dbReference>